<dbReference type="InterPro" id="IPR028098">
    <property type="entry name" value="Glyco_trans_4-like_N"/>
</dbReference>
<reference evidence="3 4" key="2">
    <citation type="journal article" date="2008" name="Int. J. Syst. Evol. Microbiol.">
        <title>Methanocella paludicola gen. nov., sp. nov., a methane-producing archaeon, the first isolate of the lineage 'Rice Cluster I', and proposal of the new archaeal order Methanocellales ord. nov.</title>
        <authorList>
            <person name="Sakai S."/>
            <person name="Imachi H."/>
            <person name="Hanada S."/>
            <person name="Ohashi A."/>
            <person name="Harada H."/>
            <person name="Kamagata Y."/>
        </authorList>
    </citation>
    <scope>NUCLEOTIDE SEQUENCE [LARGE SCALE GENOMIC DNA]</scope>
    <source>
        <strain evidence="4">DSM 17711 / JCM 13418 / NBRC 101707 / SANAE</strain>
    </source>
</reference>
<dbReference type="SUPFAM" id="SSF53756">
    <property type="entry name" value="UDP-Glycosyltransferase/glycogen phosphorylase"/>
    <property type="match status" value="1"/>
</dbReference>
<dbReference type="Pfam" id="PF00534">
    <property type="entry name" value="Glycos_transf_1"/>
    <property type="match status" value="1"/>
</dbReference>
<dbReference type="GO" id="GO:0016757">
    <property type="term" value="F:glycosyltransferase activity"/>
    <property type="evidence" value="ECO:0007669"/>
    <property type="project" value="InterPro"/>
</dbReference>
<dbReference type="PANTHER" id="PTHR12526">
    <property type="entry name" value="GLYCOSYLTRANSFERASE"/>
    <property type="match status" value="1"/>
</dbReference>
<evidence type="ECO:0000259" key="1">
    <source>
        <dbReference type="Pfam" id="PF00534"/>
    </source>
</evidence>
<dbReference type="EMBL" id="AP011532">
    <property type="protein sequence ID" value="BAI60843.1"/>
    <property type="molecule type" value="Genomic_DNA"/>
</dbReference>
<sequence>MKICYLANIGTTHMPKLVRCFAEKGHEVHVISMEKPNIPIDGVNLHLIDTNRKFLYFTFLYKIFQMSRIINSIKPDIIHAHYITKYGILGALLGYKPLIMSAWGSDILIDTKGIFLYPIKYALSKAMVVHCDGENVRDELVKLGVDADRIRLIYFGTDPGRFNPDKKREQLKEELGIAGHPMIICTRNFYPSYDVQTLIRSVPLVLKSIPDAEFVFFGRGPGDELKELASSLGVASNVHFLGYVPNDELPVYLASSDIFVSPSLSDGGIAVSITDAMACGLPVIVTDVADNSKLIKDNVNGFVIPVKSPEVLAEKIIYLIRNDNLRAKFGNLNRSIIVNEYNYFKEMKKIENIYKESLI</sequence>
<dbReference type="AlphaFoldDB" id="D1YWM1"/>
<gene>
    <name evidence="3" type="ordered locus">MCP_0771</name>
</gene>
<evidence type="ECO:0000259" key="2">
    <source>
        <dbReference type="Pfam" id="PF13477"/>
    </source>
</evidence>
<dbReference type="CAZy" id="GT4">
    <property type="family name" value="Glycosyltransferase Family 4"/>
</dbReference>
<dbReference type="Gene3D" id="3.40.50.2000">
    <property type="entry name" value="Glycogen Phosphorylase B"/>
    <property type="match status" value="2"/>
</dbReference>
<dbReference type="Proteomes" id="UP000001882">
    <property type="component" value="Chromosome"/>
</dbReference>
<dbReference type="CDD" id="cd03801">
    <property type="entry name" value="GT4_PimA-like"/>
    <property type="match status" value="1"/>
</dbReference>
<dbReference type="RefSeq" id="WP_012899523.1">
    <property type="nucleotide sequence ID" value="NC_013665.1"/>
</dbReference>
<dbReference type="KEGG" id="mpd:MCP_0771"/>
<protein>
    <submittedName>
        <fullName evidence="3">Glycosyltransferase</fullName>
    </submittedName>
</protein>
<dbReference type="GeneID" id="8680809"/>
<evidence type="ECO:0000313" key="4">
    <source>
        <dbReference type="Proteomes" id="UP000001882"/>
    </source>
</evidence>
<keyword evidence="4" id="KW-1185">Reference proteome</keyword>
<feature type="domain" description="Glycosyl transferase family 1" evidence="1">
    <location>
        <begin position="168"/>
        <end position="331"/>
    </location>
</feature>
<organism evidence="3 4">
    <name type="scientific">Methanocella paludicola (strain DSM 17711 / JCM 13418 / NBRC 101707 / SANAE)</name>
    <dbReference type="NCBI Taxonomy" id="304371"/>
    <lineage>
        <taxon>Archaea</taxon>
        <taxon>Methanobacteriati</taxon>
        <taxon>Methanobacteriota</taxon>
        <taxon>Stenosarchaea group</taxon>
        <taxon>Methanomicrobia</taxon>
        <taxon>Methanocellales</taxon>
        <taxon>Methanocellaceae</taxon>
        <taxon>Methanocella</taxon>
    </lineage>
</organism>
<reference evidence="3 4" key="1">
    <citation type="journal article" date="2007" name="Appl. Environ. Microbiol.">
        <title>Isolation of key methanogens for global methane emission from rice paddy fields: a novel isolate affiliated with the clone cluster rice cluster I.</title>
        <authorList>
            <person name="Sakai S."/>
            <person name="Imachi H."/>
            <person name="Sekiguchi Y."/>
            <person name="Ohashi A."/>
            <person name="Harada H."/>
            <person name="Kamagata Y."/>
        </authorList>
    </citation>
    <scope>NUCLEOTIDE SEQUENCE [LARGE SCALE GENOMIC DNA]</scope>
    <source>
        <strain evidence="4">DSM 17711 / JCM 13418 / NBRC 101707 / SANAE</strain>
    </source>
</reference>
<dbReference type="InterPro" id="IPR001296">
    <property type="entry name" value="Glyco_trans_1"/>
</dbReference>
<dbReference type="InParanoid" id="D1YWM1"/>
<feature type="domain" description="Glycosyltransferase subfamily 4-like N-terminal" evidence="2">
    <location>
        <begin position="2"/>
        <end position="129"/>
    </location>
</feature>
<dbReference type="STRING" id="304371.MCP_0771"/>
<proteinExistence type="predicted"/>
<evidence type="ECO:0000313" key="3">
    <source>
        <dbReference type="EMBL" id="BAI60843.1"/>
    </source>
</evidence>
<reference evidence="4" key="3">
    <citation type="journal article" date="2011" name="PLoS ONE">
        <title>Genome sequence of a mesophilic hydrogenotrophic methanogen Methanocella paludicola, the first cultivated representative of the order Methanocellales.</title>
        <authorList>
            <person name="Sakai S."/>
            <person name="Takaki Y."/>
            <person name="Shimamura S."/>
            <person name="Sekine M."/>
            <person name="Tajima T."/>
            <person name="Kosugi H."/>
            <person name="Ichikawa N."/>
            <person name="Tasumi E."/>
            <person name="Hiraki A.T."/>
            <person name="Shimizu A."/>
            <person name="Kato Y."/>
            <person name="Nishiko R."/>
            <person name="Mori K."/>
            <person name="Fujita N."/>
            <person name="Imachi H."/>
            <person name="Takai K."/>
        </authorList>
    </citation>
    <scope>NUCLEOTIDE SEQUENCE [LARGE SCALE GENOMIC DNA]</scope>
    <source>
        <strain evidence="4">DSM 17711 / JCM 13418 / NBRC 101707 / SANAE</strain>
    </source>
</reference>
<accession>D1YWM1</accession>
<dbReference type="eggNOG" id="arCOG01403">
    <property type="taxonomic scope" value="Archaea"/>
</dbReference>
<dbReference type="Pfam" id="PF13477">
    <property type="entry name" value="Glyco_trans_4_2"/>
    <property type="match status" value="1"/>
</dbReference>
<name>D1YWM1_METPS</name>